<dbReference type="InterPro" id="IPR038418">
    <property type="entry name" value="6-PTP_synth/QueD_sf"/>
</dbReference>
<evidence type="ECO:0000256" key="5">
    <source>
        <dbReference type="PIRNR" id="PIRNR006113"/>
    </source>
</evidence>
<evidence type="ECO:0000313" key="8">
    <source>
        <dbReference type="EMBL" id="ODS32806.1"/>
    </source>
</evidence>
<feature type="binding site" evidence="7">
    <location>
        <position position="27"/>
    </location>
    <ligand>
        <name>Zn(2+)</name>
        <dbReference type="ChEBI" id="CHEBI:29105"/>
    </ligand>
</feature>
<accession>A0A1E3XB03</accession>
<keyword evidence="5" id="KW-0671">Queuosine biosynthesis</keyword>
<evidence type="ECO:0000313" key="9">
    <source>
        <dbReference type="Proteomes" id="UP000094056"/>
    </source>
</evidence>
<keyword evidence="5 7" id="KW-0862">Zinc</keyword>
<reference evidence="8 9" key="1">
    <citation type="submission" date="2016-07" db="EMBL/GenBank/DDBJ databases">
        <title>Draft genome of Scalindua rubra, obtained from a brine-seawater interface in the Red Sea, sheds light on salt adaptation in anammox bacteria.</title>
        <authorList>
            <person name="Speth D.R."/>
            <person name="Lagkouvardos I."/>
            <person name="Wang Y."/>
            <person name="Qian P.-Y."/>
            <person name="Dutilh B.E."/>
            <person name="Jetten M.S."/>
        </authorList>
    </citation>
    <scope>NUCLEOTIDE SEQUENCE [LARGE SCALE GENOMIC DNA]</scope>
    <source>
        <strain evidence="8">BSI-1</strain>
    </source>
</reference>
<keyword evidence="5 7" id="KW-0479">Metal-binding</keyword>
<feature type="binding site" evidence="7">
    <location>
        <position position="29"/>
    </location>
    <ligand>
        <name>Zn(2+)</name>
        <dbReference type="ChEBI" id="CHEBI:29105"/>
    </ligand>
</feature>
<evidence type="ECO:0000256" key="4">
    <source>
        <dbReference type="ARBA" id="ARBA00048807"/>
    </source>
</evidence>
<keyword evidence="5" id="KW-0456">Lyase</keyword>
<dbReference type="EC" id="4.-.-.-" evidence="5"/>
<feature type="active site" description="Proton acceptor" evidence="6">
    <location>
        <position position="23"/>
    </location>
</feature>
<feature type="active site" description="Charge relay system" evidence="6">
    <location>
        <position position="67"/>
    </location>
</feature>
<dbReference type="GO" id="GO:0070497">
    <property type="term" value="F:6-carboxytetrahydropterin synthase activity"/>
    <property type="evidence" value="ECO:0007669"/>
    <property type="project" value="UniProtKB-EC"/>
</dbReference>
<sequence>MYELVVQKTFAGAHNLRDYDGECEKLHGHNWKVEVTLKSDRLNRLGMVMDFKIVKKTLEEILSRFDHSYLNELEEFKQENPTTENVSRILYDNLNEKLPSEIFITKVKTWESENCAAAYYV</sequence>
<feature type="binding site" evidence="7">
    <location>
        <position position="14"/>
    </location>
    <ligand>
        <name>Zn(2+)</name>
        <dbReference type="ChEBI" id="CHEBI:29105"/>
    </ligand>
</feature>
<evidence type="ECO:0000256" key="2">
    <source>
        <dbReference type="ARBA" id="ARBA00008900"/>
    </source>
</evidence>
<feature type="active site" description="Charge relay system" evidence="6">
    <location>
        <position position="111"/>
    </location>
</feature>
<dbReference type="PANTHER" id="PTHR12589:SF8">
    <property type="entry name" value="6-CARBOXY-5,6,7,8-TETRAHYDROPTERIN SYNTHASE"/>
    <property type="match status" value="1"/>
</dbReference>
<dbReference type="UniPathway" id="UPA00391"/>
<proteinExistence type="inferred from homology"/>
<evidence type="ECO:0000256" key="3">
    <source>
        <dbReference type="ARBA" id="ARBA00018141"/>
    </source>
</evidence>
<dbReference type="Proteomes" id="UP000094056">
    <property type="component" value="Unassembled WGS sequence"/>
</dbReference>
<comment type="catalytic activity">
    <reaction evidence="4 5">
        <text>7,8-dihydroneopterin 3'-triphosphate + H2O = 6-carboxy-5,6,7,8-tetrahydropterin + triphosphate + acetaldehyde + 2 H(+)</text>
        <dbReference type="Rhea" id="RHEA:27966"/>
        <dbReference type="ChEBI" id="CHEBI:15343"/>
        <dbReference type="ChEBI" id="CHEBI:15377"/>
        <dbReference type="ChEBI" id="CHEBI:15378"/>
        <dbReference type="ChEBI" id="CHEBI:18036"/>
        <dbReference type="ChEBI" id="CHEBI:58462"/>
        <dbReference type="ChEBI" id="CHEBI:61032"/>
        <dbReference type="EC" id="4.1.2.50"/>
    </reaction>
</comment>
<dbReference type="AlphaFoldDB" id="A0A1E3XB03"/>
<dbReference type="EMBL" id="MAYW01000048">
    <property type="protein sequence ID" value="ODS32806.1"/>
    <property type="molecule type" value="Genomic_DNA"/>
</dbReference>
<comment type="cofactor">
    <cofactor evidence="5 7">
        <name>Zn(2+)</name>
        <dbReference type="ChEBI" id="CHEBI:29105"/>
    </cofactor>
    <text evidence="5 7">Binds 1 zinc ion per subunit.</text>
</comment>
<protein>
    <recommendedName>
        <fullName evidence="3 5">6-carboxy-5,6,7,8-tetrahydropterin synthase</fullName>
        <ecNumber evidence="5">4.-.-.-</ecNumber>
    </recommendedName>
</protein>
<dbReference type="PANTHER" id="PTHR12589">
    <property type="entry name" value="PYRUVOYL TETRAHYDROBIOPTERIN SYNTHASE"/>
    <property type="match status" value="1"/>
</dbReference>
<evidence type="ECO:0000256" key="6">
    <source>
        <dbReference type="PIRSR" id="PIRSR006113-1"/>
    </source>
</evidence>
<dbReference type="PIRSF" id="PIRSF006113">
    <property type="entry name" value="PTP_synth"/>
    <property type="match status" value="1"/>
</dbReference>
<name>A0A1E3XB03_9BACT</name>
<dbReference type="GO" id="GO:0046872">
    <property type="term" value="F:metal ion binding"/>
    <property type="evidence" value="ECO:0007669"/>
    <property type="project" value="UniProtKB-KW"/>
</dbReference>
<dbReference type="Gene3D" id="3.30.479.10">
    <property type="entry name" value="6-pyruvoyl tetrahydropterin synthase/QueD"/>
    <property type="match status" value="1"/>
</dbReference>
<dbReference type="GO" id="GO:0008616">
    <property type="term" value="P:tRNA queuosine(34) biosynthetic process"/>
    <property type="evidence" value="ECO:0007669"/>
    <property type="project" value="UniProtKB-KW"/>
</dbReference>
<organism evidence="8 9">
    <name type="scientific">Candidatus Scalindua rubra</name>
    <dbReference type="NCBI Taxonomy" id="1872076"/>
    <lineage>
        <taxon>Bacteria</taxon>
        <taxon>Pseudomonadati</taxon>
        <taxon>Planctomycetota</taxon>
        <taxon>Candidatus Brocadiia</taxon>
        <taxon>Candidatus Brocadiales</taxon>
        <taxon>Candidatus Scalinduaceae</taxon>
        <taxon>Candidatus Scalindua</taxon>
    </lineage>
</organism>
<evidence type="ECO:0000256" key="7">
    <source>
        <dbReference type="PIRSR" id="PIRSR006113-2"/>
    </source>
</evidence>
<comment type="pathway">
    <text evidence="1 5">Purine metabolism; 7-cyano-7-deazaguanine biosynthesis.</text>
</comment>
<comment type="caution">
    <text evidence="8">The sequence shown here is derived from an EMBL/GenBank/DDBJ whole genome shotgun (WGS) entry which is preliminary data.</text>
</comment>
<dbReference type="SUPFAM" id="SSF55620">
    <property type="entry name" value="Tetrahydrobiopterin biosynthesis enzymes-like"/>
    <property type="match status" value="1"/>
</dbReference>
<dbReference type="NCBIfam" id="TIGR03367">
    <property type="entry name" value="queuosine_QueD"/>
    <property type="match status" value="1"/>
</dbReference>
<gene>
    <name evidence="8" type="ORF">SCARUB_02063</name>
</gene>
<evidence type="ECO:0000256" key="1">
    <source>
        <dbReference type="ARBA" id="ARBA00005061"/>
    </source>
</evidence>
<comment type="similarity">
    <text evidence="2 5">Belongs to the PTPS family. QueD subfamily.</text>
</comment>
<dbReference type="InterPro" id="IPR007115">
    <property type="entry name" value="6-PTP_synth/QueD"/>
</dbReference>
<dbReference type="Pfam" id="PF01242">
    <property type="entry name" value="PTPS"/>
    <property type="match status" value="1"/>
</dbReference>